<reference evidence="2" key="1">
    <citation type="journal article" date="2019" name="Int. J. Syst. Evol. Microbiol.">
        <title>The Global Catalogue of Microorganisms (GCM) 10K type strain sequencing project: providing services to taxonomists for standard genome sequencing and annotation.</title>
        <authorList>
            <consortium name="The Broad Institute Genomics Platform"/>
            <consortium name="The Broad Institute Genome Sequencing Center for Infectious Disease"/>
            <person name="Wu L."/>
            <person name="Ma J."/>
        </authorList>
    </citation>
    <scope>NUCLEOTIDE SEQUENCE [LARGE SCALE GENOMIC DNA]</scope>
    <source>
        <strain evidence="2">KACC 13778</strain>
    </source>
</reference>
<gene>
    <name evidence="1" type="ORF">ACFPKY_11170</name>
</gene>
<organism evidence="1 2">
    <name type="scientific">Nocardioides caricicola</name>
    <dbReference type="NCBI Taxonomy" id="634770"/>
    <lineage>
        <taxon>Bacteria</taxon>
        <taxon>Bacillati</taxon>
        <taxon>Actinomycetota</taxon>
        <taxon>Actinomycetes</taxon>
        <taxon>Propionibacteriales</taxon>
        <taxon>Nocardioidaceae</taxon>
        <taxon>Nocardioides</taxon>
    </lineage>
</organism>
<accession>A0ABW0MZ89</accession>
<dbReference type="Proteomes" id="UP001595956">
    <property type="component" value="Unassembled WGS sequence"/>
</dbReference>
<sequence>MDIVALAVAVAALLVALVTARRGGRRPGDQGVDALPEDVHGLRQEVAALRAEGTDALRHVAVVRYDAFGDMGGHLSWSVALADDGGNGVVLTSIHGRSDARTYAKSVTGWVSDQQLSPEELEAVERARP</sequence>
<dbReference type="InterPro" id="IPR027981">
    <property type="entry name" value="DUF4446"/>
</dbReference>
<protein>
    <submittedName>
        <fullName evidence="1">DUF4446 family protein</fullName>
    </submittedName>
</protein>
<evidence type="ECO:0000313" key="1">
    <source>
        <dbReference type="EMBL" id="MFC5493664.1"/>
    </source>
</evidence>
<comment type="caution">
    <text evidence="1">The sequence shown here is derived from an EMBL/GenBank/DDBJ whole genome shotgun (WGS) entry which is preliminary data.</text>
</comment>
<keyword evidence="2" id="KW-1185">Reference proteome</keyword>
<evidence type="ECO:0000313" key="2">
    <source>
        <dbReference type="Proteomes" id="UP001595956"/>
    </source>
</evidence>
<dbReference type="Pfam" id="PF14584">
    <property type="entry name" value="DUF4446"/>
    <property type="match status" value="1"/>
</dbReference>
<name>A0ABW0MZ89_9ACTN</name>
<proteinExistence type="predicted"/>
<dbReference type="RefSeq" id="WP_345173097.1">
    <property type="nucleotide sequence ID" value="NZ_BAABFQ010000004.1"/>
</dbReference>
<dbReference type="EMBL" id="JBHSMD010000003">
    <property type="protein sequence ID" value="MFC5493664.1"/>
    <property type="molecule type" value="Genomic_DNA"/>
</dbReference>